<keyword evidence="2" id="KW-1185">Reference proteome</keyword>
<gene>
    <name evidence="1" type="ORF">LPLAT_LOCUS5608</name>
</gene>
<accession>A0AAV2MYQ2</accession>
<protein>
    <submittedName>
        <fullName evidence="1">Uncharacterized protein</fullName>
    </submittedName>
</protein>
<name>A0AAV2MYQ2_9HYME</name>
<evidence type="ECO:0000313" key="1">
    <source>
        <dbReference type="EMBL" id="CAL1672204.1"/>
    </source>
</evidence>
<evidence type="ECO:0000313" key="2">
    <source>
        <dbReference type="Proteomes" id="UP001497644"/>
    </source>
</evidence>
<dbReference type="AlphaFoldDB" id="A0AAV2MYQ2"/>
<organism evidence="1 2">
    <name type="scientific">Lasius platythorax</name>
    <dbReference type="NCBI Taxonomy" id="488582"/>
    <lineage>
        <taxon>Eukaryota</taxon>
        <taxon>Metazoa</taxon>
        <taxon>Ecdysozoa</taxon>
        <taxon>Arthropoda</taxon>
        <taxon>Hexapoda</taxon>
        <taxon>Insecta</taxon>
        <taxon>Pterygota</taxon>
        <taxon>Neoptera</taxon>
        <taxon>Endopterygota</taxon>
        <taxon>Hymenoptera</taxon>
        <taxon>Apocrita</taxon>
        <taxon>Aculeata</taxon>
        <taxon>Formicoidea</taxon>
        <taxon>Formicidae</taxon>
        <taxon>Formicinae</taxon>
        <taxon>Lasius</taxon>
        <taxon>Lasius</taxon>
    </lineage>
</organism>
<reference evidence="1" key="1">
    <citation type="submission" date="2024-04" db="EMBL/GenBank/DDBJ databases">
        <authorList>
            <consortium name="Molecular Ecology Group"/>
        </authorList>
    </citation>
    <scope>NUCLEOTIDE SEQUENCE</scope>
</reference>
<proteinExistence type="predicted"/>
<comment type="caution">
    <text evidence="1">The sequence shown here is derived from an EMBL/GenBank/DDBJ whole genome shotgun (WGS) entry which is preliminary data.</text>
</comment>
<dbReference type="EMBL" id="CAXIPU020000463">
    <property type="protein sequence ID" value="CAL1672204.1"/>
    <property type="molecule type" value="Genomic_DNA"/>
</dbReference>
<sequence>MEHWELSILGDPSPRTDSIGYDEIELKKNEQWNIATYHHRRAIGLQNSRKKMWIGTAVANRYRARNYERLAIDKVKEGHRAHCFLLPRDNEYRTLREFSKKKKVIICSEITIEIIIKSCA</sequence>
<dbReference type="Proteomes" id="UP001497644">
    <property type="component" value="Unassembled WGS sequence"/>
</dbReference>